<name>A0A438N9R4_EXOME</name>
<dbReference type="InterPro" id="IPR051970">
    <property type="entry name" value="TEL2_Regulation"/>
</dbReference>
<dbReference type="PANTHER" id="PTHR15830">
    <property type="entry name" value="TELOMERE LENGTH REGULATION PROTEIN TEL2 FAMILY MEMBER"/>
    <property type="match status" value="1"/>
</dbReference>
<accession>A0A438N9R4</accession>
<dbReference type="Proteomes" id="UP000288859">
    <property type="component" value="Unassembled WGS sequence"/>
</dbReference>
<dbReference type="PANTHER" id="PTHR15830:SF10">
    <property type="entry name" value="TELOMERE LENGTH REGULATION PROTEIN TEL2 HOMOLOG"/>
    <property type="match status" value="1"/>
</dbReference>
<evidence type="ECO:0000256" key="1">
    <source>
        <dbReference type="ARBA" id="ARBA00006133"/>
    </source>
</evidence>
<feature type="compositionally biased region" description="Basic and acidic residues" evidence="2">
    <location>
        <begin position="634"/>
        <end position="643"/>
    </location>
</feature>
<protein>
    <recommendedName>
        <fullName evidence="3">Telomere length regulation protein conserved domain-containing protein</fullName>
    </recommendedName>
</protein>
<dbReference type="VEuPathDB" id="FungiDB:PV10_07593"/>
<dbReference type="InterPro" id="IPR019337">
    <property type="entry name" value="Telomere_length_regulation_dom"/>
</dbReference>
<dbReference type="GO" id="GO:0051083">
    <property type="term" value="P:'de novo' cotranslational protein folding"/>
    <property type="evidence" value="ECO:0007669"/>
    <property type="project" value="TreeGrafter"/>
</dbReference>
<dbReference type="InterPro" id="IPR038528">
    <property type="entry name" value="TEL2_C_sf"/>
</dbReference>
<feature type="compositionally biased region" description="Polar residues" evidence="2">
    <location>
        <begin position="584"/>
        <end position="593"/>
    </location>
</feature>
<evidence type="ECO:0000256" key="2">
    <source>
        <dbReference type="SAM" id="MobiDB-lite"/>
    </source>
</evidence>
<dbReference type="GO" id="GO:0051879">
    <property type="term" value="F:Hsp90 protein binding"/>
    <property type="evidence" value="ECO:0007669"/>
    <property type="project" value="TreeGrafter"/>
</dbReference>
<comment type="caution">
    <text evidence="4">The sequence shown here is derived from an EMBL/GenBank/DDBJ whole genome shotgun (WGS) entry which is preliminary data.</text>
</comment>
<evidence type="ECO:0000259" key="3">
    <source>
        <dbReference type="Pfam" id="PF10193"/>
    </source>
</evidence>
<gene>
    <name evidence="4" type="ORF">B0A52_03705</name>
</gene>
<reference evidence="4 5" key="1">
    <citation type="submission" date="2017-03" db="EMBL/GenBank/DDBJ databases">
        <title>Genomes of endolithic fungi from Antarctica.</title>
        <authorList>
            <person name="Coleine C."/>
            <person name="Masonjones S."/>
            <person name="Stajich J.E."/>
        </authorList>
    </citation>
    <scope>NUCLEOTIDE SEQUENCE [LARGE SCALE GENOMIC DNA]</scope>
    <source>
        <strain evidence="4 5">CCFEE 6314</strain>
    </source>
</reference>
<dbReference type="EMBL" id="NAJM01000012">
    <property type="protein sequence ID" value="RVX72515.1"/>
    <property type="molecule type" value="Genomic_DNA"/>
</dbReference>
<organism evidence="4 5">
    <name type="scientific">Exophiala mesophila</name>
    <name type="common">Black yeast-like fungus</name>
    <dbReference type="NCBI Taxonomy" id="212818"/>
    <lineage>
        <taxon>Eukaryota</taxon>
        <taxon>Fungi</taxon>
        <taxon>Dikarya</taxon>
        <taxon>Ascomycota</taxon>
        <taxon>Pezizomycotina</taxon>
        <taxon>Eurotiomycetes</taxon>
        <taxon>Chaetothyriomycetidae</taxon>
        <taxon>Chaetothyriales</taxon>
        <taxon>Herpotrichiellaceae</taxon>
        <taxon>Exophiala</taxon>
    </lineage>
</organism>
<dbReference type="OrthoDB" id="10258062at2759"/>
<comment type="similarity">
    <text evidence="1">Belongs to the TEL2 family.</text>
</comment>
<sequence length="1078" mass="118539">MDNLFTPVMSTRKVQTNIEKFETLSLKDNSHASRPPSTNDKISIVDLSSETSDTLTDSFSLRPSTASSKTSVSAQPSHKRQDSTAFLHQSYLSDHASSASLPDDARAVLKSQPDRQDLFAVLQYLQYGIEGKHDFNVRVPGPKASQIINVLVTVTIPDQWLQLRQRSLTKDELQIKMTILSALGSVAGIGALLMQIRRLSSNFRDAQSPLLQDLVDILAQDLSGHKVLAQYLSDANHFFKSDAPRRVFWQEVVALLAGSKVLTTMAQVFTTVQDLNQDYIWLGDGSEYSKWLSLNISAAAIEHSAGTANGLESSKMLGQILKRGLSLGYRDSLVSQLYNSLILGKRALWTTLHSLLQTIPAYDQKAVFDIVLRDLARRYLQTQSHVSVEDDDAQRKTIQGVAAMVRGLIESNSVIQNHLLDWLTASNGESIGLSLGLRRAVIANIAQDKDKLHLILDKTLEQFGDKLRIQHDSMLQQEVTAQTILLAIGYLDRLNPESVKRISSSGTFLHMVSHRLSASLPRARFLGMVIATTVSQLVDKPEKVMNFGLEEMDEEEAKSWSRLVIINDVVGNLDDLPSACTVTTSKRTLQRASNPPLKKRPTRKPTPQTSKIISIEELSDSEDKAVTSDEEDPDLRPYARPDSDPDDSDEDPTLINRNKPLAPVYITTLIQQLNVTDDLSTIETALRTAPSLIRRKANFGNELSSNVVRLSTSLLNLQEGMGDRDLMQLRLDSLIACLVSQPSVIGPWVSNMYFEGDFSLTQRAVLLTTIGLGARELAGYDHNMSDTNKESNTLSMTAQPTPPTTFPTKRLPPHLESRYISETSSAISQISSDLSHRVLQPMALEAADQLTGPNILKTRTFSSRLQVQKKTTAAAEARSKRVPRDLHKLLSDSIYLPFCSRLAAVLSAVATTPYLAHSTILHPELVKLSLQTLTVTLTTLGPNATQLATLTRETLIVLTSIHTQTFLATDAAVLPAILHLLLAVLHLNIDAGNTAEERLVTDFGPALAELVSWAADLGTRMNIPAEDFAKGDGDGHPAASGSGSMPWPVLVAAIQVKWHEVGNRFQGRMFGLMAGTEF</sequence>
<feature type="region of interest" description="Disordered" evidence="2">
    <location>
        <begin position="55"/>
        <end position="80"/>
    </location>
</feature>
<evidence type="ECO:0000313" key="4">
    <source>
        <dbReference type="EMBL" id="RVX72515.1"/>
    </source>
</evidence>
<evidence type="ECO:0000313" key="5">
    <source>
        <dbReference type="Proteomes" id="UP000288859"/>
    </source>
</evidence>
<feature type="compositionally biased region" description="Polar residues" evidence="2">
    <location>
        <begin position="62"/>
        <end position="76"/>
    </location>
</feature>
<feature type="region of interest" description="Disordered" evidence="2">
    <location>
        <begin position="584"/>
        <end position="657"/>
    </location>
</feature>
<dbReference type="Pfam" id="PF10193">
    <property type="entry name" value="Telomere_reg-2"/>
    <property type="match status" value="1"/>
</dbReference>
<feature type="region of interest" description="Disordered" evidence="2">
    <location>
        <begin position="791"/>
        <end position="812"/>
    </location>
</feature>
<dbReference type="GO" id="GO:0042162">
    <property type="term" value="F:telomeric DNA binding"/>
    <property type="evidence" value="ECO:0007669"/>
    <property type="project" value="TreeGrafter"/>
</dbReference>
<feature type="domain" description="Telomere length regulation protein conserved" evidence="3">
    <location>
        <begin position="663"/>
        <end position="774"/>
    </location>
</feature>
<dbReference type="AlphaFoldDB" id="A0A438N9R4"/>
<proteinExistence type="inferred from homology"/>
<dbReference type="Gene3D" id="1.25.40.720">
    <property type="entry name" value="Telomere length regulation protein 2, C-terminal domain"/>
    <property type="match status" value="1"/>
</dbReference>
<dbReference type="GO" id="GO:0005829">
    <property type="term" value="C:cytosol"/>
    <property type="evidence" value="ECO:0007669"/>
    <property type="project" value="TreeGrafter"/>
</dbReference>